<evidence type="ECO:0000313" key="13">
    <source>
        <dbReference type="Proteomes" id="UP000037326"/>
    </source>
</evidence>
<dbReference type="InterPro" id="IPR053790">
    <property type="entry name" value="P5CR-like_CS"/>
</dbReference>
<dbReference type="AlphaFoldDB" id="A0A0K9FC42"/>
<dbReference type="PANTHER" id="PTHR11645">
    <property type="entry name" value="PYRROLINE-5-CARBOXYLATE REDUCTASE"/>
    <property type="match status" value="1"/>
</dbReference>
<evidence type="ECO:0000256" key="7">
    <source>
        <dbReference type="NCBIfam" id="TIGR00112"/>
    </source>
</evidence>
<comment type="catalytic activity">
    <reaction evidence="6 9">
        <text>L-proline + NADP(+) = (S)-1-pyrroline-5-carboxylate + NADPH + 2 H(+)</text>
        <dbReference type="Rhea" id="RHEA:14109"/>
        <dbReference type="ChEBI" id="CHEBI:15378"/>
        <dbReference type="ChEBI" id="CHEBI:17388"/>
        <dbReference type="ChEBI" id="CHEBI:57783"/>
        <dbReference type="ChEBI" id="CHEBI:58349"/>
        <dbReference type="ChEBI" id="CHEBI:60039"/>
        <dbReference type="EC" id="1.5.1.2"/>
    </reaction>
</comment>
<evidence type="ECO:0000256" key="9">
    <source>
        <dbReference type="RuleBase" id="RU003903"/>
    </source>
</evidence>
<sequence length="268" mass="29383">MKKILFIGAGCMAEALIQGWIKKKVFTAQEIYVTNRSDKERLLFLHDTYDVNCNFDQDIYQQADLIILAMKPKDAVAAMRELKPKITEQSAVLSILAGIAITTITEHLGARPVARVMPNTSATIGMSASGIAFNDRVTAEQRSFFLQLLEAVGSVIEVDEDQLHAVTALSGSGPAYIYYLMEAFERVGTKVGLSKDTVRLLMTQTLAGTAEMLKQSVDEPDVLRRKVTSPGGTTEAGIKALEQYQFNEAIEACIKEAEARSRSLANSK</sequence>
<evidence type="ECO:0000259" key="10">
    <source>
        <dbReference type="Pfam" id="PF03807"/>
    </source>
</evidence>
<dbReference type="Pfam" id="PF14748">
    <property type="entry name" value="P5CR_dimer"/>
    <property type="match status" value="1"/>
</dbReference>
<dbReference type="FunFam" id="1.10.3730.10:FF:000001">
    <property type="entry name" value="Pyrroline-5-carboxylate reductase"/>
    <property type="match status" value="1"/>
</dbReference>
<dbReference type="SUPFAM" id="SSF48179">
    <property type="entry name" value="6-phosphogluconate dehydrogenase C-terminal domain-like"/>
    <property type="match status" value="1"/>
</dbReference>
<evidence type="ECO:0000256" key="8">
    <source>
        <dbReference type="PIRSR" id="PIRSR000193-1"/>
    </source>
</evidence>
<dbReference type="HAMAP" id="MF_01925">
    <property type="entry name" value="P5C_reductase"/>
    <property type="match status" value="1"/>
</dbReference>
<comment type="pathway">
    <text evidence="6 9">Amino-acid biosynthesis; L-proline biosynthesis; L-proline from L-glutamate 5-semialdehyde: step 1/1.</text>
</comment>
<dbReference type="Gene3D" id="3.40.50.720">
    <property type="entry name" value="NAD(P)-binding Rossmann-like Domain"/>
    <property type="match status" value="1"/>
</dbReference>
<dbReference type="EC" id="1.5.1.2" evidence="6 7"/>
<dbReference type="SUPFAM" id="SSF51735">
    <property type="entry name" value="NAD(P)-binding Rossmann-fold domains"/>
    <property type="match status" value="1"/>
</dbReference>
<feature type="binding site" evidence="8">
    <location>
        <begin position="69"/>
        <end position="72"/>
    </location>
    <ligand>
        <name>NADP(+)</name>
        <dbReference type="ChEBI" id="CHEBI:58349"/>
    </ligand>
</feature>
<organism evidence="12 13">
    <name type="scientific">Lysinibacillus xylanilyticus</name>
    <dbReference type="NCBI Taxonomy" id="582475"/>
    <lineage>
        <taxon>Bacteria</taxon>
        <taxon>Bacillati</taxon>
        <taxon>Bacillota</taxon>
        <taxon>Bacilli</taxon>
        <taxon>Bacillales</taxon>
        <taxon>Bacillaceae</taxon>
        <taxon>Lysinibacillus</taxon>
    </lineage>
</organism>
<keyword evidence="6 9" id="KW-0028">Amino-acid biosynthesis</keyword>
<dbReference type="PATRIC" id="fig|582475.4.peg.567"/>
<comment type="caution">
    <text evidence="12">The sequence shown here is derived from an EMBL/GenBank/DDBJ whole genome shotgun (WGS) entry which is preliminary data.</text>
</comment>
<dbReference type="Gene3D" id="1.10.3730.10">
    <property type="entry name" value="ProC C-terminal domain-like"/>
    <property type="match status" value="1"/>
</dbReference>
<dbReference type="GO" id="GO:0005737">
    <property type="term" value="C:cytoplasm"/>
    <property type="evidence" value="ECO:0007669"/>
    <property type="project" value="UniProtKB-SubCell"/>
</dbReference>
<evidence type="ECO:0000259" key="11">
    <source>
        <dbReference type="Pfam" id="PF14748"/>
    </source>
</evidence>
<evidence type="ECO:0000256" key="3">
    <source>
        <dbReference type="ARBA" id="ARBA00022857"/>
    </source>
</evidence>
<comment type="function">
    <text evidence="5 6">Catalyzes the reduction of 1-pyrroline-5-carboxylate (PCA) to L-proline.</text>
</comment>
<dbReference type="InterPro" id="IPR029036">
    <property type="entry name" value="P5CR_dimer"/>
</dbReference>
<evidence type="ECO:0000256" key="4">
    <source>
        <dbReference type="ARBA" id="ARBA00023002"/>
    </source>
</evidence>
<evidence type="ECO:0000256" key="6">
    <source>
        <dbReference type="HAMAP-Rule" id="MF_01925"/>
    </source>
</evidence>
<dbReference type="InterPro" id="IPR008927">
    <property type="entry name" value="6-PGluconate_DH-like_C_sf"/>
</dbReference>
<dbReference type="InterPro" id="IPR028939">
    <property type="entry name" value="P5C_Rdtase_cat_N"/>
</dbReference>
<dbReference type="GO" id="GO:0004735">
    <property type="term" value="F:pyrroline-5-carboxylate reductase activity"/>
    <property type="evidence" value="ECO:0007669"/>
    <property type="project" value="UniProtKB-UniRule"/>
</dbReference>
<evidence type="ECO:0000256" key="5">
    <source>
        <dbReference type="ARBA" id="ARBA00058118"/>
    </source>
</evidence>
<proteinExistence type="inferred from homology"/>
<accession>A0A0K9FC42</accession>
<keyword evidence="4 6" id="KW-0560">Oxidoreductase</keyword>
<feature type="domain" description="Pyrroline-5-carboxylate reductase dimerisation" evidence="11">
    <location>
        <begin position="160"/>
        <end position="264"/>
    </location>
</feature>
<keyword evidence="2 6" id="KW-0641">Proline biosynthesis</keyword>
<dbReference type="GO" id="GO:0055129">
    <property type="term" value="P:L-proline biosynthetic process"/>
    <property type="evidence" value="ECO:0007669"/>
    <property type="project" value="UniProtKB-UniRule"/>
</dbReference>
<evidence type="ECO:0000313" key="12">
    <source>
        <dbReference type="EMBL" id="KMY31686.1"/>
    </source>
</evidence>
<evidence type="ECO:0000256" key="1">
    <source>
        <dbReference type="ARBA" id="ARBA00005525"/>
    </source>
</evidence>
<dbReference type="UniPathway" id="UPA00098">
    <property type="reaction ID" value="UER00361"/>
</dbReference>
<dbReference type="OrthoDB" id="9805754at2"/>
<dbReference type="RefSeq" id="WP_049664398.1">
    <property type="nucleotide sequence ID" value="NZ_JBIVOC010000002.1"/>
</dbReference>
<dbReference type="Proteomes" id="UP000037326">
    <property type="component" value="Unassembled WGS sequence"/>
</dbReference>
<comment type="catalytic activity">
    <reaction evidence="6">
        <text>L-proline + NAD(+) = (S)-1-pyrroline-5-carboxylate + NADH + 2 H(+)</text>
        <dbReference type="Rhea" id="RHEA:14105"/>
        <dbReference type="ChEBI" id="CHEBI:15378"/>
        <dbReference type="ChEBI" id="CHEBI:17388"/>
        <dbReference type="ChEBI" id="CHEBI:57540"/>
        <dbReference type="ChEBI" id="CHEBI:57945"/>
        <dbReference type="ChEBI" id="CHEBI:60039"/>
        <dbReference type="EC" id="1.5.1.2"/>
    </reaction>
</comment>
<feature type="domain" description="Pyrroline-5-carboxylate reductase catalytic N-terminal" evidence="10">
    <location>
        <begin position="3"/>
        <end position="98"/>
    </location>
</feature>
<dbReference type="EMBL" id="LFXJ01000005">
    <property type="protein sequence ID" value="KMY31686.1"/>
    <property type="molecule type" value="Genomic_DNA"/>
</dbReference>
<dbReference type="GeneID" id="96597769"/>
<keyword evidence="6" id="KW-0963">Cytoplasm</keyword>
<dbReference type="PIRSF" id="PIRSF000193">
    <property type="entry name" value="Pyrrol-5-carb_rd"/>
    <property type="match status" value="1"/>
</dbReference>
<evidence type="ECO:0000256" key="2">
    <source>
        <dbReference type="ARBA" id="ARBA00022650"/>
    </source>
</evidence>
<protein>
    <recommendedName>
        <fullName evidence="6 7">Pyrroline-5-carboxylate reductase</fullName>
        <shortName evidence="6">P5C reductase</shortName>
        <shortName evidence="6">P5CR</shortName>
        <ecNumber evidence="6 7">1.5.1.2</ecNumber>
    </recommendedName>
    <alternativeName>
        <fullName evidence="6">PCA reductase</fullName>
    </alternativeName>
</protein>
<reference evidence="13" key="1">
    <citation type="submission" date="2015-07" db="EMBL/GenBank/DDBJ databases">
        <authorList>
            <consortium name="Consortium for Microbial Forensics and Genomics (microFORGE)"/>
            <person name="Knight B.M."/>
            <person name="Roberts D.P."/>
            <person name="Lin D."/>
            <person name="Hari K."/>
            <person name="Fletcher J."/>
            <person name="Melcher U."/>
            <person name="Blagden T."/>
            <person name="Winegar R.A."/>
        </authorList>
    </citation>
    <scope>NUCLEOTIDE SEQUENCE [LARGE SCALE GENOMIC DNA]</scope>
    <source>
        <strain evidence="13">DSM 23493</strain>
    </source>
</reference>
<gene>
    <name evidence="6" type="primary">proC</name>
    <name evidence="12" type="ORF">ACZ11_05630</name>
</gene>
<dbReference type="PROSITE" id="PS00521">
    <property type="entry name" value="P5CR"/>
    <property type="match status" value="1"/>
</dbReference>
<feature type="binding site" evidence="8">
    <location>
        <begin position="7"/>
        <end position="12"/>
    </location>
    <ligand>
        <name>NADP(+)</name>
        <dbReference type="ChEBI" id="CHEBI:58349"/>
    </ligand>
</feature>
<dbReference type="NCBIfam" id="TIGR00112">
    <property type="entry name" value="proC"/>
    <property type="match status" value="1"/>
</dbReference>
<dbReference type="InterPro" id="IPR000304">
    <property type="entry name" value="Pyrroline-COOH_reductase"/>
</dbReference>
<keyword evidence="3 6" id="KW-0521">NADP</keyword>
<name>A0A0K9FC42_9BACI</name>
<comment type="similarity">
    <text evidence="1 6 9">Belongs to the pyrroline-5-carboxylate reductase family.</text>
</comment>
<comment type="subcellular location">
    <subcellularLocation>
        <location evidence="6">Cytoplasm</location>
    </subcellularLocation>
</comment>
<dbReference type="InterPro" id="IPR036291">
    <property type="entry name" value="NAD(P)-bd_dom_sf"/>
</dbReference>
<dbReference type="PANTHER" id="PTHR11645:SF49">
    <property type="entry name" value="PYRROLINE-5-CARBOXYLATE REDUCTASE 1"/>
    <property type="match status" value="1"/>
</dbReference>
<dbReference type="Pfam" id="PF03807">
    <property type="entry name" value="F420_oxidored"/>
    <property type="match status" value="1"/>
</dbReference>